<feature type="signal peptide" evidence="3">
    <location>
        <begin position="1"/>
        <end position="27"/>
    </location>
</feature>
<keyword evidence="2" id="KW-0812">Transmembrane</keyword>
<feature type="compositionally biased region" description="Basic and acidic residues" evidence="1">
    <location>
        <begin position="380"/>
        <end position="392"/>
    </location>
</feature>
<organism evidence="4 5">
    <name type="scientific">Vitrella brassicaformis (strain CCMP3155)</name>
    <dbReference type="NCBI Taxonomy" id="1169540"/>
    <lineage>
        <taxon>Eukaryota</taxon>
        <taxon>Sar</taxon>
        <taxon>Alveolata</taxon>
        <taxon>Colpodellida</taxon>
        <taxon>Vitrellaceae</taxon>
        <taxon>Vitrella</taxon>
    </lineage>
</organism>
<dbReference type="VEuPathDB" id="CryptoDB:Vbra_22126"/>
<feature type="compositionally biased region" description="Basic and acidic residues" evidence="1">
    <location>
        <begin position="515"/>
        <end position="525"/>
    </location>
</feature>
<keyword evidence="3" id="KW-0732">Signal</keyword>
<evidence type="ECO:0000313" key="4">
    <source>
        <dbReference type="EMBL" id="CEM26756.1"/>
    </source>
</evidence>
<feature type="compositionally biased region" description="Gly residues" evidence="1">
    <location>
        <begin position="496"/>
        <end position="513"/>
    </location>
</feature>
<keyword evidence="5" id="KW-1185">Reference proteome</keyword>
<feature type="region of interest" description="Disordered" evidence="1">
    <location>
        <begin position="336"/>
        <end position="356"/>
    </location>
</feature>
<feature type="transmembrane region" description="Helical" evidence="2">
    <location>
        <begin position="272"/>
        <end position="295"/>
    </location>
</feature>
<dbReference type="InParanoid" id="A0A0G4GCI2"/>
<evidence type="ECO:0000256" key="2">
    <source>
        <dbReference type="SAM" id="Phobius"/>
    </source>
</evidence>
<feature type="compositionally biased region" description="Basic and acidic residues" evidence="1">
    <location>
        <begin position="148"/>
        <end position="167"/>
    </location>
</feature>
<evidence type="ECO:0000256" key="3">
    <source>
        <dbReference type="SAM" id="SignalP"/>
    </source>
</evidence>
<feature type="compositionally biased region" description="Polar residues" evidence="1">
    <location>
        <begin position="336"/>
        <end position="349"/>
    </location>
</feature>
<feature type="region of interest" description="Disordered" evidence="1">
    <location>
        <begin position="56"/>
        <end position="84"/>
    </location>
</feature>
<feature type="compositionally biased region" description="Basic residues" evidence="1">
    <location>
        <begin position="399"/>
        <end position="409"/>
    </location>
</feature>
<feature type="region of interest" description="Disordered" evidence="1">
    <location>
        <begin position="369"/>
        <end position="480"/>
    </location>
</feature>
<evidence type="ECO:0000313" key="5">
    <source>
        <dbReference type="Proteomes" id="UP000041254"/>
    </source>
</evidence>
<dbReference type="EMBL" id="CDMY01000624">
    <property type="protein sequence ID" value="CEM26756.1"/>
    <property type="molecule type" value="Genomic_DNA"/>
</dbReference>
<proteinExistence type="predicted"/>
<reference evidence="4 5" key="1">
    <citation type="submission" date="2014-11" db="EMBL/GenBank/DDBJ databases">
        <authorList>
            <person name="Zhu J."/>
            <person name="Qi W."/>
            <person name="Song R."/>
        </authorList>
    </citation>
    <scope>NUCLEOTIDE SEQUENCE [LARGE SCALE GENOMIC DNA]</scope>
</reference>
<feature type="region of interest" description="Disordered" evidence="1">
    <location>
        <begin position="121"/>
        <end position="167"/>
    </location>
</feature>
<name>A0A0G4GCI2_VITBC</name>
<dbReference type="AlphaFoldDB" id="A0A0G4GCI2"/>
<sequence>MQMRIHRYHQPALVLLLFCRFITIVEPGHEDRRQHHDAAPGPAASRNPLSAHFVLRSQPRPSPADDNSREVSVQPSDGSLSPVRPYSLAHMDAEEPPYVLLQALFHGQRRRVITNANKAPFRVSSSDSPLSFRPHEHQGSVRQTWVESDGKTHTEEGETAQQKDGEQRILNLKKEPPTFAETETEDDQLIRDTTGARHPVSHAVRALLCKARGLFRMEHPSCHRGRGSHFVQMRGESHGSPQHGQWATRCACVIHGRCHTEAICRTYDAVIIAAWICTTLLIVFIAVCIYFAFVLRKPFPLFTMLFRRRQSRSRPPAPSLCDSCITHQRTLSISSWSSDKTAQSSSSESLRARTRGLLDDSDDPLLTTYRTDWTTPVPIDRADQKAKSKGERPPIPPRRTSKRHRHPSSRPRPPAHSSPSSEPRTTRRGRHSQQLRRSATTDDTQQRDRDRDSILSAFMSLPRPPPASDTQAGEGDERETDVALYDRIPRSWLFGGAGGWDWWPNGGGGGGGASRRREGRMERTGWSDSSESSDEGNSNFEFGDRLKW</sequence>
<protein>
    <submittedName>
        <fullName evidence="4">Uncharacterized protein</fullName>
    </submittedName>
</protein>
<feature type="chain" id="PRO_5005190475" evidence="3">
    <location>
        <begin position="28"/>
        <end position="548"/>
    </location>
</feature>
<feature type="compositionally biased region" description="Basic and acidic residues" evidence="1">
    <location>
        <begin position="444"/>
        <end position="453"/>
    </location>
</feature>
<feature type="compositionally biased region" description="Low complexity" evidence="1">
    <location>
        <begin position="526"/>
        <end position="539"/>
    </location>
</feature>
<keyword evidence="2" id="KW-1133">Transmembrane helix</keyword>
<feature type="compositionally biased region" description="Polar residues" evidence="1">
    <location>
        <begin position="70"/>
        <end position="79"/>
    </location>
</feature>
<dbReference type="Proteomes" id="UP000041254">
    <property type="component" value="Unassembled WGS sequence"/>
</dbReference>
<accession>A0A0G4GCI2</accession>
<feature type="region of interest" description="Disordered" evidence="1">
    <location>
        <begin position="496"/>
        <end position="548"/>
    </location>
</feature>
<evidence type="ECO:0000256" key="1">
    <source>
        <dbReference type="SAM" id="MobiDB-lite"/>
    </source>
</evidence>
<gene>
    <name evidence="4" type="ORF">Vbra_22126</name>
</gene>
<keyword evidence="2" id="KW-0472">Membrane</keyword>